<name>W7JZU2_PLAFO</name>
<protein>
    <submittedName>
        <fullName evidence="2">Uncharacterized protein</fullName>
    </submittedName>
</protein>
<dbReference type="AlphaFoldDB" id="W7JZU2"/>
<sequence>MWKMPVVRKVIKRVIRTRVKNKKDETNKILNDNLNNNQSTNDISCDVINKYGKTQDSDDEILNSIIQKKNELIMDTPTEGNNKELTQKKKKKIIVRKINVSGKNKKNVPDDKNVYAEKYNYSEIYNSDENLFFGNKGNKPNMNLSVFEKKKTHLIEGQNHTEILEDIENKSHDNVMDLKDDKKKIKDYHMNNTSVKGLNEEIKSIKEDRKHIQFSLDNKIIENNEMKQRNTELLNDNNKIKEINKELINEKLYLSKEMEILERKLKESNEIK</sequence>
<evidence type="ECO:0000313" key="2">
    <source>
        <dbReference type="EMBL" id="EWC90528.1"/>
    </source>
</evidence>
<dbReference type="EMBL" id="KE123739">
    <property type="protein sequence ID" value="EWC90528.1"/>
    <property type="molecule type" value="Genomic_DNA"/>
</dbReference>
<evidence type="ECO:0000256" key="1">
    <source>
        <dbReference type="SAM" id="Coils"/>
    </source>
</evidence>
<dbReference type="Proteomes" id="UP000030673">
    <property type="component" value="Unassembled WGS sequence"/>
</dbReference>
<feature type="coiled-coil region" evidence="1">
    <location>
        <begin position="216"/>
        <end position="264"/>
    </location>
</feature>
<accession>W7JZU2</accession>
<proteinExistence type="predicted"/>
<gene>
    <name evidence="2" type="ORF">PFNF54_00692</name>
</gene>
<organism evidence="2 3">
    <name type="scientific">Plasmodium falciparum (isolate NF54)</name>
    <dbReference type="NCBI Taxonomy" id="5843"/>
    <lineage>
        <taxon>Eukaryota</taxon>
        <taxon>Sar</taxon>
        <taxon>Alveolata</taxon>
        <taxon>Apicomplexa</taxon>
        <taxon>Aconoidasida</taxon>
        <taxon>Haemosporida</taxon>
        <taxon>Plasmodiidae</taxon>
        <taxon>Plasmodium</taxon>
        <taxon>Plasmodium (Laverania)</taxon>
    </lineage>
</organism>
<keyword evidence="3" id="KW-1185">Reference proteome</keyword>
<evidence type="ECO:0000313" key="3">
    <source>
        <dbReference type="Proteomes" id="UP000030673"/>
    </source>
</evidence>
<keyword evidence="1" id="KW-0175">Coiled coil</keyword>
<reference evidence="2 3" key="1">
    <citation type="submission" date="2013-02" db="EMBL/GenBank/DDBJ databases">
        <title>The Genome Sequence of Plasmodium falciparum NF54.</title>
        <authorList>
            <consortium name="The Broad Institute Genome Sequencing Platform"/>
            <consortium name="The Broad Institute Genome Sequencing Center for Infectious Disease"/>
            <person name="Neafsey D."/>
            <person name="Cheeseman I."/>
            <person name="Volkman S."/>
            <person name="Adams J."/>
            <person name="Walker B."/>
            <person name="Young S.K."/>
            <person name="Zeng Q."/>
            <person name="Gargeya S."/>
            <person name="Fitzgerald M."/>
            <person name="Haas B."/>
            <person name="Abouelleil A."/>
            <person name="Alvarado L."/>
            <person name="Arachchi H.M."/>
            <person name="Berlin A.M."/>
            <person name="Chapman S.B."/>
            <person name="Dewar J."/>
            <person name="Goldberg J."/>
            <person name="Griggs A."/>
            <person name="Gujja S."/>
            <person name="Hansen M."/>
            <person name="Howarth C."/>
            <person name="Imamovic A."/>
            <person name="Larimer J."/>
            <person name="McCowan C."/>
            <person name="Murphy C."/>
            <person name="Neiman D."/>
            <person name="Pearson M."/>
            <person name="Priest M."/>
            <person name="Roberts A."/>
            <person name="Saif S."/>
            <person name="Shea T."/>
            <person name="Sisk P."/>
            <person name="Sykes S."/>
            <person name="Wortman J."/>
            <person name="Nusbaum C."/>
            <person name="Birren B."/>
        </authorList>
    </citation>
    <scope>NUCLEOTIDE SEQUENCE [LARGE SCALE GENOMIC DNA]</scope>
    <source>
        <strain evidence="2 3">NF54</strain>
    </source>
</reference>